<comment type="caution">
    <text evidence="1">The sequence shown here is derived from an EMBL/GenBank/DDBJ whole genome shotgun (WGS) entry which is preliminary data.</text>
</comment>
<proteinExistence type="predicted"/>
<evidence type="ECO:0000313" key="1">
    <source>
        <dbReference type="EMBL" id="KAJ3534976.1"/>
    </source>
</evidence>
<reference evidence="1" key="1">
    <citation type="submission" date="2022-08" db="EMBL/GenBank/DDBJ databases">
        <title>Genome Sequence of Fusarium decemcellulare.</title>
        <authorList>
            <person name="Buettner E."/>
        </authorList>
    </citation>
    <scope>NUCLEOTIDE SEQUENCE</scope>
    <source>
        <strain evidence="1">Babe19</strain>
    </source>
</reference>
<evidence type="ECO:0000313" key="2">
    <source>
        <dbReference type="Proteomes" id="UP001148629"/>
    </source>
</evidence>
<sequence length="554" mass="63257">MHLGRQLLVLSLLVGGLALPSTKSTIWPRDLRIPDPNEYNYTKDNPYQIPPRPNGLDIRQPNMILFMPDQLRYDSVGIFGNEIIQTPNIDAFAREGIKFTNTFIQAPTCSQSRCSMFTGQYPHVSGHRTLHNLLKPWEPNVFRSMRESGYHVASLSPRGDLYAENATEESLSEYGFLLDQGLPKFAKESYQPDKDNIWNRLFYLGKRNSTASQDYDKTVIDGALKWLEYPPKEPWLLFLPLQFPHPPFTVEEPFFSMYNRKDMPIPVSKEEKTGYLPRFMTTLAKEQGSIRATDEQWQEVIATYYGMVSRVDHQLGQIINKTKDLGLWNKTVTAFFTDHGEFLGDYGLVEKWPSGVSENLVHEPLVIGGTGLPQGKTYSEMAEMIDLVPTLLQLGGANETYQHYGISLVEAMNALGDDNGTVIPHKDYAFTEGGFLREDEPLLEQGPFPYDIKGALQHDDPALVGMTLAVRDKNYTYVYRLYEADELYDRTSDVHERHNLAEVPEYAAVRAKMREVALKWLVATPGTLPWYRDNRDPQVSLESPYDQYLKRKSG</sequence>
<gene>
    <name evidence="1" type="ORF">NM208_g7327</name>
</gene>
<dbReference type="Proteomes" id="UP001148629">
    <property type="component" value="Unassembled WGS sequence"/>
</dbReference>
<dbReference type="EMBL" id="JANRMS010000744">
    <property type="protein sequence ID" value="KAJ3534976.1"/>
    <property type="molecule type" value="Genomic_DNA"/>
</dbReference>
<protein>
    <submittedName>
        <fullName evidence="1">Uncharacterized protein</fullName>
    </submittedName>
</protein>
<organism evidence="1 2">
    <name type="scientific">Fusarium decemcellulare</name>
    <dbReference type="NCBI Taxonomy" id="57161"/>
    <lineage>
        <taxon>Eukaryota</taxon>
        <taxon>Fungi</taxon>
        <taxon>Dikarya</taxon>
        <taxon>Ascomycota</taxon>
        <taxon>Pezizomycotina</taxon>
        <taxon>Sordariomycetes</taxon>
        <taxon>Hypocreomycetidae</taxon>
        <taxon>Hypocreales</taxon>
        <taxon>Nectriaceae</taxon>
        <taxon>Fusarium</taxon>
        <taxon>Fusarium decemcellulare species complex</taxon>
    </lineage>
</organism>
<accession>A0ACC1S9J6</accession>
<keyword evidence="2" id="KW-1185">Reference proteome</keyword>
<name>A0ACC1S9J6_9HYPO</name>